<feature type="compositionally biased region" description="Acidic residues" evidence="6">
    <location>
        <begin position="15"/>
        <end position="24"/>
    </location>
</feature>
<dbReference type="PANTHER" id="PTHR31140:SF123">
    <property type="entry name" value="B3 DOMAIN-CONTAINING TRANSCRIPTION FACTOR NGA1"/>
    <property type="match status" value="1"/>
</dbReference>
<evidence type="ECO:0000256" key="1">
    <source>
        <dbReference type="ARBA" id="ARBA00004123"/>
    </source>
</evidence>
<protein>
    <recommendedName>
        <fullName evidence="7">TF-B3 domain-containing protein</fullName>
    </recommendedName>
</protein>
<evidence type="ECO:0000256" key="4">
    <source>
        <dbReference type="ARBA" id="ARBA00023163"/>
    </source>
</evidence>
<comment type="subcellular location">
    <subcellularLocation>
        <location evidence="1">Nucleus</location>
    </subcellularLocation>
</comment>
<dbReference type="CDD" id="cd10017">
    <property type="entry name" value="B3_DNA"/>
    <property type="match status" value="1"/>
</dbReference>
<proteinExistence type="predicted"/>
<feature type="compositionally biased region" description="Basic and acidic residues" evidence="6">
    <location>
        <begin position="28"/>
        <end position="40"/>
    </location>
</feature>
<keyword evidence="4" id="KW-0804">Transcription</keyword>
<evidence type="ECO:0000256" key="6">
    <source>
        <dbReference type="SAM" id="MobiDB-lite"/>
    </source>
</evidence>
<dbReference type="GO" id="GO:0003677">
    <property type="term" value="F:DNA binding"/>
    <property type="evidence" value="ECO:0007669"/>
    <property type="project" value="UniProtKB-KW"/>
</dbReference>
<keyword evidence="3" id="KW-0238">DNA-binding</keyword>
<evidence type="ECO:0000256" key="3">
    <source>
        <dbReference type="ARBA" id="ARBA00023125"/>
    </source>
</evidence>
<feature type="region of interest" description="Disordered" evidence="6">
    <location>
        <begin position="202"/>
        <end position="225"/>
    </location>
</feature>
<dbReference type="Gene3D" id="2.40.330.10">
    <property type="entry name" value="DNA-binding pseudobarrel domain"/>
    <property type="match status" value="1"/>
</dbReference>
<keyword evidence="2" id="KW-0805">Transcription regulation</keyword>
<dbReference type="InterPro" id="IPR015300">
    <property type="entry name" value="DNA-bd_pseudobarrel_sf"/>
</dbReference>
<keyword evidence="9" id="KW-1185">Reference proteome</keyword>
<name>A0AAN9SIU7_PSOTE</name>
<dbReference type="SUPFAM" id="SSF101936">
    <property type="entry name" value="DNA-binding pseudobarrel domain"/>
    <property type="match status" value="1"/>
</dbReference>
<keyword evidence="5" id="KW-0539">Nucleus</keyword>
<dbReference type="Pfam" id="PF02362">
    <property type="entry name" value="B3"/>
    <property type="match status" value="1"/>
</dbReference>
<evidence type="ECO:0000256" key="2">
    <source>
        <dbReference type="ARBA" id="ARBA00023015"/>
    </source>
</evidence>
<evidence type="ECO:0000259" key="7">
    <source>
        <dbReference type="Pfam" id="PF02362"/>
    </source>
</evidence>
<evidence type="ECO:0000313" key="9">
    <source>
        <dbReference type="Proteomes" id="UP001386955"/>
    </source>
</evidence>
<dbReference type="InterPro" id="IPR003340">
    <property type="entry name" value="B3_DNA-bd"/>
</dbReference>
<dbReference type="EMBL" id="JAYMYS010000004">
    <property type="protein sequence ID" value="KAK7397488.1"/>
    <property type="molecule type" value="Genomic_DNA"/>
</dbReference>
<sequence length="372" mass="41688">MELMQQVKGNYSDSREEEEEEEAAEIITRTREAESSRLHQQDGASNFGKKLELMELSLGSNKEGGVHDEEGEGGKEVVEKEHMFDKVVTPSDVGKLNRYSYWNSSQSYVMTKGWSRFVKEKKLDAGDTVSFHRGLGDLYRQRLYIDWRRRTENAHSHAPDPLFLPSIRWYSLPPSNSMPPRYNHLHLNNYNNLFTFQQNQYLPPPPHPHPHPHPHHHHHNNYAHHNSGSASLYYLRSMPGPDQNLNLQGRLPIIIDSVPVNVNVAHRHAATAAAATATSNGKRLRLFGVNMECASSPEDSKAFSSSSTTTVGNSSLPSSSLHHRLRVPHAHQDPLSSSARFADHKGGGGASTATATASSLLFDLDPSLQYRH</sequence>
<evidence type="ECO:0000256" key="5">
    <source>
        <dbReference type="ARBA" id="ARBA00023242"/>
    </source>
</evidence>
<dbReference type="GO" id="GO:0005634">
    <property type="term" value="C:nucleus"/>
    <property type="evidence" value="ECO:0007669"/>
    <property type="project" value="UniProtKB-SubCell"/>
</dbReference>
<feature type="domain" description="TF-B3" evidence="7">
    <location>
        <begin position="98"/>
        <end position="150"/>
    </location>
</feature>
<feature type="compositionally biased region" description="Basic residues" evidence="6">
    <location>
        <begin position="208"/>
        <end position="222"/>
    </location>
</feature>
<feature type="region of interest" description="Disordered" evidence="6">
    <location>
        <begin position="296"/>
        <end position="352"/>
    </location>
</feature>
<dbReference type="PANTHER" id="PTHR31140">
    <property type="entry name" value="B3 DOMAIN-CONTAINING TRANSCRIPTION FACTOR ABI3"/>
    <property type="match status" value="1"/>
</dbReference>
<dbReference type="InterPro" id="IPR044800">
    <property type="entry name" value="LEC2-like"/>
</dbReference>
<feature type="compositionally biased region" description="Low complexity" evidence="6">
    <location>
        <begin position="304"/>
        <end position="320"/>
    </location>
</feature>
<comment type="caution">
    <text evidence="8">The sequence shown here is derived from an EMBL/GenBank/DDBJ whole genome shotgun (WGS) entry which is preliminary data.</text>
</comment>
<gene>
    <name evidence="8" type="ORF">VNO78_18663</name>
</gene>
<organism evidence="8 9">
    <name type="scientific">Psophocarpus tetragonolobus</name>
    <name type="common">Winged bean</name>
    <name type="synonym">Dolichos tetragonolobus</name>
    <dbReference type="NCBI Taxonomy" id="3891"/>
    <lineage>
        <taxon>Eukaryota</taxon>
        <taxon>Viridiplantae</taxon>
        <taxon>Streptophyta</taxon>
        <taxon>Embryophyta</taxon>
        <taxon>Tracheophyta</taxon>
        <taxon>Spermatophyta</taxon>
        <taxon>Magnoliopsida</taxon>
        <taxon>eudicotyledons</taxon>
        <taxon>Gunneridae</taxon>
        <taxon>Pentapetalae</taxon>
        <taxon>rosids</taxon>
        <taxon>fabids</taxon>
        <taxon>Fabales</taxon>
        <taxon>Fabaceae</taxon>
        <taxon>Papilionoideae</taxon>
        <taxon>50 kb inversion clade</taxon>
        <taxon>NPAAA clade</taxon>
        <taxon>indigoferoid/millettioid clade</taxon>
        <taxon>Phaseoleae</taxon>
        <taxon>Psophocarpus</taxon>
    </lineage>
</organism>
<reference evidence="8 9" key="1">
    <citation type="submission" date="2024-01" db="EMBL/GenBank/DDBJ databases">
        <title>The genomes of 5 underutilized Papilionoideae crops provide insights into root nodulation and disease resistanc.</title>
        <authorList>
            <person name="Jiang F."/>
        </authorList>
    </citation>
    <scope>NUCLEOTIDE SEQUENCE [LARGE SCALE GENOMIC DNA]</scope>
    <source>
        <strain evidence="8">DUOXIRENSHENG_FW03</strain>
        <tissue evidence="8">Leaves</tissue>
    </source>
</reference>
<accession>A0AAN9SIU7</accession>
<dbReference type="AlphaFoldDB" id="A0AAN9SIU7"/>
<feature type="region of interest" description="Disordered" evidence="6">
    <location>
        <begin position="1"/>
        <end position="45"/>
    </location>
</feature>
<evidence type="ECO:0000313" key="8">
    <source>
        <dbReference type="EMBL" id="KAK7397488.1"/>
    </source>
</evidence>
<dbReference type="Proteomes" id="UP001386955">
    <property type="component" value="Unassembled WGS sequence"/>
</dbReference>
<dbReference type="GO" id="GO:0003700">
    <property type="term" value="F:DNA-binding transcription factor activity"/>
    <property type="evidence" value="ECO:0007669"/>
    <property type="project" value="InterPro"/>
</dbReference>